<evidence type="ECO:0000259" key="2">
    <source>
        <dbReference type="Pfam" id="PF00496"/>
    </source>
</evidence>
<dbReference type="GO" id="GO:0015833">
    <property type="term" value="P:peptide transport"/>
    <property type="evidence" value="ECO:0007669"/>
    <property type="project" value="TreeGrafter"/>
</dbReference>
<evidence type="ECO:0000256" key="1">
    <source>
        <dbReference type="SAM" id="SignalP"/>
    </source>
</evidence>
<comment type="caution">
    <text evidence="3">The sequence shown here is derived from an EMBL/GenBank/DDBJ whole genome shotgun (WGS) entry which is preliminary data.</text>
</comment>
<sequence length="569" mass="64359">MGNRLRWASAALVVGLAAAGCTGGGGGEGEGGYPRAQTLYTTGTQWGPPANWNPIMNWEYTTGTVGYIYEPLFLYDPLAGEYIPWLAESEEWVDDTTYEVTLREGVEWSDGEPLTAEDVVFTYELARFESVPYSHVWDWLASAEAVDERTARFEFETPRYQEWAYFTYSNPIVPRHLWQDRSEEEVTASANENPVGTGPYLYEDHSEDRQVYRRNPDWWAIEALDMRAAPEYIVDIVNTSNEVTQRLLTQGEVDLSNNFLPGINQTIEGNPSITSYFEEPPYMLAANTAWLVPNTTREPMDDPEFRRALATSIDIEQIVEGPYSNLVEPADPTGLLPAWDDYVDQDVVAEHGFGHDPDEAESILAEAGYEDTDGDGFVETPDGDAVELTLIVPSGWTDWMEAARIISENAQAVGINVTEEFPDQAALNDQRAAGDFDLVINNERQLSNTPWTYYDYMFRLPVQDSQTTVNFGRYENEELWDLTQELAETPVDDTEAMRDTISRIQEIQLREMPIIPLWYNGLWSQYSTQHWGNWPSDAEGAPHYLPTTWRNYNQLGAVLTLTELEPAGG</sequence>
<gene>
    <name evidence="3" type="ORF">HNR12_000408</name>
</gene>
<dbReference type="CDD" id="cd08509">
    <property type="entry name" value="PBP2_TmCBP_oligosaccharides_like"/>
    <property type="match status" value="1"/>
</dbReference>
<name>A0A853BHN4_9ACTN</name>
<dbReference type="RefSeq" id="WP_179765843.1">
    <property type="nucleotide sequence ID" value="NZ_JACCFO010000001.1"/>
</dbReference>
<dbReference type="InterPro" id="IPR039424">
    <property type="entry name" value="SBP_5"/>
</dbReference>
<feature type="domain" description="Solute-binding protein family 5" evidence="2">
    <location>
        <begin position="81"/>
        <end position="458"/>
    </location>
</feature>
<dbReference type="PROSITE" id="PS51257">
    <property type="entry name" value="PROKAR_LIPOPROTEIN"/>
    <property type="match status" value="1"/>
</dbReference>
<keyword evidence="1" id="KW-0732">Signal</keyword>
<dbReference type="Pfam" id="PF00496">
    <property type="entry name" value="SBP_bac_5"/>
    <property type="match status" value="1"/>
</dbReference>
<evidence type="ECO:0000313" key="4">
    <source>
        <dbReference type="Proteomes" id="UP000575985"/>
    </source>
</evidence>
<dbReference type="PIRSF" id="PIRSF002741">
    <property type="entry name" value="MppA"/>
    <property type="match status" value="1"/>
</dbReference>
<dbReference type="Gene3D" id="3.40.190.10">
    <property type="entry name" value="Periplasmic binding protein-like II"/>
    <property type="match status" value="1"/>
</dbReference>
<organism evidence="3 4">
    <name type="scientific">Streptomonospora nanhaiensis</name>
    <dbReference type="NCBI Taxonomy" id="1323731"/>
    <lineage>
        <taxon>Bacteria</taxon>
        <taxon>Bacillati</taxon>
        <taxon>Actinomycetota</taxon>
        <taxon>Actinomycetes</taxon>
        <taxon>Streptosporangiales</taxon>
        <taxon>Nocardiopsidaceae</taxon>
        <taxon>Streptomonospora</taxon>
    </lineage>
</organism>
<dbReference type="GO" id="GO:0043190">
    <property type="term" value="C:ATP-binding cassette (ABC) transporter complex"/>
    <property type="evidence" value="ECO:0007669"/>
    <property type="project" value="InterPro"/>
</dbReference>
<dbReference type="GO" id="GO:1904680">
    <property type="term" value="F:peptide transmembrane transporter activity"/>
    <property type="evidence" value="ECO:0007669"/>
    <property type="project" value="TreeGrafter"/>
</dbReference>
<accession>A0A853BHN4</accession>
<dbReference type="Gene3D" id="3.10.105.10">
    <property type="entry name" value="Dipeptide-binding Protein, Domain 3"/>
    <property type="match status" value="1"/>
</dbReference>
<dbReference type="EMBL" id="JACCFO010000001">
    <property type="protein sequence ID" value="NYI94131.1"/>
    <property type="molecule type" value="Genomic_DNA"/>
</dbReference>
<evidence type="ECO:0000313" key="3">
    <source>
        <dbReference type="EMBL" id="NYI94131.1"/>
    </source>
</evidence>
<protein>
    <submittedName>
        <fullName evidence="3">Peptide/nickel transport system substrate-binding protein</fullName>
    </submittedName>
</protein>
<dbReference type="PANTHER" id="PTHR30290">
    <property type="entry name" value="PERIPLASMIC BINDING COMPONENT OF ABC TRANSPORTER"/>
    <property type="match status" value="1"/>
</dbReference>
<dbReference type="Gene3D" id="3.90.76.10">
    <property type="entry name" value="Dipeptide-binding Protein, Domain 1"/>
    <property type="match status" value="1"/>
</dbReference>
<feature type="chain" id="PRO_5039675521" evidence="1">
    <location>
        <begin position="20"/>
        <end position="569"/>
    </location>
</feature>
<dbReference type="InterPro" id="IPR000914">
    <property type="entry name" value="SBP_5_dom"/>
</dbReference>
<dbReference type="AlphaFoldDB" id="A0A853BHN4"/>
<proteinExistence type="predicted"/>
<feature type="signal peptide" evidence="1">
    <location>
        <begin position="1"/>
        <end position="19"/>
    </location>
</feature>
<dbReference type="InterPro" id="IPR030678">
    <property type="entry name" value="Peptide/Ni-bd"/>
</dbReference>
<dbReference type="GO" id="GO:0042597">
    <property type="term" value="C:periplasmic space"/>
    <property type="evidence" value="ECO:0007669"/>
    <property type="project" value="UniProtKB-ARBA"/>
</dbReference>
<reference evidence="3 4" key="1">
    <citation type="submission" date="2020-07" db="EMBL/GenBank/DDBJ databases">
        <title>Sequencing the genomes of 1000 actinobacteria strains.</title>
        <authorList>
            <person name="Klenk H.-P."/>
        </authorList>
    </citation>
    <scope>NUCLEOTIDE SEQUENCE [LARGE SCALE GENOMIC DNA]</scope>
    <source>
        <strain evidence="3 4">DSM 45927</strain>
    </source>
</reference>
<dbReference type="PANTHER" id="PTHR30290:SF82">
    <property type="entry name" value="ABC-TYPE DIPEPTIDE_OLIGOPEPTIDE TRANSPORT SYSTEM, PERIPLASMIC COMPONENT"/>
    <property type="match status" value="1"/>
</dbReference>
<keyword evidence="4" id="KW-1185">Reference proteome</keyword>
<dbReference type="SUPFAM" id="SSF53850">
    <property type="entry name" value="Periplasmic binding protein-like II"/>
    <property type="match status" value="1"/>
</dbReference>
<dbReference type="Proteomes" id="UP000575985">
    <property type="component" value="Unassembled WGS sequence"/>
</dbReference>